<dbReference type="Proteomes" id="UP000562929">
    <property type="component" value="Unassembled WGS sequence"/>
</dbReference>
<keyword evidence="4" id="KW-0788">Thiol protease</keyword>
<reference evidence="8 9" key="1">
    <citation type="journal article" date="2020" name="G3 (Bethesda)">
        <title>Genetic Underpinnings of Host Manipulation by Ophiocordyceps as Revealed by Comparative Transcriptomics.</title>
        <authorList>
            <person name="Will I."/>
            <person name="Das B."/>
            <person name="Trinh T."/>
            <person name="Brachmann A."/>
            <person name="Ohm R.A."/>
            <person name="de Bekker C."/>
        </authorList>
    </citation>
    <scope>NUCLEOTIDE SEQUENCE [LARGE SCALE GENOMIC DNA]</scope>
    <source>
        <strain evidence="8 9">EC05</strain>
    </source>
</reference>
<comment type="similarity">
    <text evidence="1">Belongs to the peptidase C48 family.</text>
</comment>
<dbReference type="SUPFAM" id="SSF54001">
    <property type="entry name" value="Cysteine proteinases"/>
    <property type="match status" value="1"/>
</dbReference>
<dbReference type="OrthoDB" id="1939479at2759"/>
<dbReference type="GO" id="GO:0006508">
    <property type="term" value="P:proteolysis"/>
    <property type="evidence" value="ECO:0007669"/>
    <property type="project" value="UniProtKB-KW"/>
</dbReference>
<keyword evidence="5" id="KW-0175">Coiled coil</keyword>
<organism evidence="8 9">
    <name type="scientific">Ophiocordyceps camponoti-floridani</name>
    <dbReference type="NCBI Taxonomy" id="2030778"/>
    <lineage>
        <taxon>Eukaryota</taxon>
        <taxon>Fungi</taxon>
        <taxon>Dikarya</taxon>
        <taxon>Ascomycota</taxon>
        <taxon>Pezizomycotina</taxon>
        <taxon>Sordariomycetes</taxon>
        <taxon>Hypocreomycetidae</taxon>
        <taxon>Hypocreales</taxon>
        <taxon>Ophiocordycipitaceae</taxon>
        <taxon>Ophiocordyceps</taxon>
    </lineage>
</organism>
<proteinExistence type="inferred from homology"/>
<evidence type="ECO:0000313" key="8">
    <source>
        <dbReference type="EMBL" id="KAF4587592.1"/>
    </source>
</evidence>
<keyword evidence="2 8" id="KW-0645">Protease</keyword>
<keyword evidence="9" id="KW-1185">Reference proteome</keyword>
<keyword evidence="3" id="KW-0378">Hydrolase</keyword>
<evidence type="ECO:0000256" key="5">
    <source>
        <dbReference type="SAM" id="Coils"/>
    </source>
</evidence>
<feature type="domain" description="Ubiquitin-like protease family profile" evidence="7">
    <location>
        <begin position="699"/>
        <end position="871"/>
    </location>
</feature>
<evidence type="ECO:0000256" key="6">
    <source>
        <dbReference type="SAM" id="MobiDB-lite"/>
    </source>
</evidence>
<dbReference type="GO" id="GO:0016926">
    <property type="term" value="P:protein desumoylation"/>
    <property type="evidence" value="ECO:0007669"/>
    <property type="project" value="UniProtKB-ARBA"/>
</dbReference>
<dbReference type="PANTHER" id="PTHR46915:SF2">
    <property type="entry name" value="UBIQUITIN-LIKE PROTEASE 4"/>
    <property type="match status" value="1"/>
</dbReference>
<evidence type="ECO:0000256" key="3">
    <source>
        <dbReference type="ARBA" id="ARBA00022801"/>
    </source>
</evidence>
<dbReference type="GO" id="GO:0019783">
    <property type="term" value="F:ubiquitin-like protein peptidase activity"/>
    <property type="evidence" value="ECO:0007669"/>
    <property type="project" value="UniProtKB-ARBA"/>
</dbReference>
<comment type="caution">
    <text evidence="8">The sequence shown here is derived from an EMBL/GenBank/DDBJ whole genome shotgun (WGS) entry which is preliminary data.</text>
</comment>
<feature type="region of interest" description="Disordered" evidence="6">
    <location>
        <begin position="272"/>
        <end position="312"/>
    </location>
</feature>
<dbReference type="EMBL" id="JAACLJ010000004">
    <property type="protein sequence ID" value="KAF4587592.1"/>
    <property type="molecule type" value="Genomic_DNA"/>
</dbReference>
<evidence type="ECO:0000313" key="9">
    <source>
        <dbReference type="Proteomes" id="UP000562929"/>
    </source>
</evidence>
<sequence length="911" mass="102767">MMSNILSSVATLGGKFMRIIPFSYRVVEQRAYVELDQSDEPHVANKRIKLAPEEDAGAPVEDDHASWHPSELVVHNLMHSKDGLLNYLRRVSNVMAITSQKDEDLRSEMNRRLKPLRFTFDKMSRLTLAFSNDGGDLCDAWTKNVASCIKVLDTIYSIHFFFSQKKKYPALHQAVDYGMDDRDREMLDMVRDFLCAPALPSVCADFLQLAAGSPDAEFPTEFANQVVVDLQAMLCAFPLPSFVEPGPFLDGLCRLFRLPARLEQDRQFHFPGSFPATKDDAKLAPQTDEKQCSEAAPKEESEQGKVLPQPASPAPVIAEAVIDPTRADYMEWRISEITARDFRQKFYHESDVHRAIEATYITDFTPKTPTKDARKPRTILKNRRKHTSRCTPKRLAMSRPPRAVRFTDDTLSPQPRTHTGLDVPRLLDHDEERATVDDPFIAVGRRPFSRLSADNTFGHRRQPGVHWPIEGAWYKPEEKHQELPSDVPVFFEYSPRRIAMLEERWARRGRLVPSGDKLREMINAPPAPGFAPEDLSDIAERLIQKKLLDVSHRNRLRAARRKAAEEAKRIADEKAKRIAEEKEAARIAAEEQARIVAEEQARIAAEAARIAAEEARIAAEEQARVAAAEAARLAAEEEKRQAEEQASREAAQRLAEEARVLRSPRHPLVALPNREWIDKAQGTLTATASRSLATTSEGSELRRHDFATVVPPTQWLNDEIINGSLMWMDKAINEAAGVHDVRRQTRKCLTLNSFFFKDLLNKGPCGTERKLRRCGVNKNNLLDVETIVLPICDRSHWTLLVVRPGHRTLMHLDSLDPRGSSTFTSLAMAWLKEVLQEKFVASEWKVVREEIPAQTNGHDCGVFAITNAMCLALGLSPVRSYAASDMATQRIRIACMLLNGGFTGDFDLGGY</sequence>
<dbReference type="InterPro" id="IPR038765">
    <property type="entry name" value="Papain-like_cys_pep_sf"/>
</dbReference>
<evidence type="ECO:0000256" key="4">
    <source>
        <dbReference type="ARBA" id="ARBA00022807"/>
    </source>
</evidence>
<feature type="coiled-coil region" evidence="5">
    <location>
        <begin position="553"/>
        <end position="653"/>
    </location>
</feature>
<dbReference type="GO" id="GO:0008234">
    <property type="term" value="F:cysteine-type peptidase activity"/>
    <property type="evidence" value="ECO:0007669"/>
    <property type="project" value="UniProtKB-KW"/>
</dbReference>
<protein>
    <submittedName>
        <fullName evidence="8">Ubiquitin-like-specific protease 1</fullName>
    </submittedName>
</protein>
<dbReference type="InterPro" id="IPR003653">
    <property type="entry name" value="Peptidase_C48_C"/>
</dbReference>
<gene>
    <name evidence="8" type="ORF">GQ602_004285</name>
</gene>
<name>A0A8H4Q6I7_9HYPO</name>
<dbReference type="Pfam" id="PF02902">
    <property type="entry name" value="Peptidase_C48"/>
    <property type="match status" value="1"/>
</dbReference>
<evidence type="ECO:0000259" key="7">
    <source>
        <dbReference type="PROSITE" id="PS50600"/>
    </source>
</evidence>
<dbReference type="PANTHER" id="PTHR46915">
    <property type="entry name" value="UBIQUITIN-LIKE PROTEASE 4-RELATED"/>
    <property type="match status" value="1"/>
</dbReference>
<dbReference type="Gene3D" id="3.40.395.10">
    <property type="entry name" value="Adenoviral Proteinase, Chain A"/>
    <property type="match status" value="1"/>
</dbReference>
<accession>A0A8H4Q6I7</accession>
<dbReference type="AlphaFoldDB" id="A0A8H4Q6I7"/>
<evidence type="ECO:0000256" key="2">
    <source>
        <dbReference type="ARBA" id="ARBA00022670"/>
    </source>
</evidence>
<evidence type="ECO:0000256" key="1">
    <source>
        <dbReference type="ARBA" id="ARBA00005234"/>
    </source>
</evidence>
<dbReference type="PROSITE" id="PS50600">
    <property type="entry name" value="ULP_PROTEASE"/>
    <property type="match status" value="1"/>
</dbReference>
<feature type="compositionally biased region" description="Basic and acidic residues" evidence="6">
    <location>
        <begin position="277"/>
        <end position="303"/>
    </location>
</feature>